<dbReference type="GO" id="GO:0008270">
    <property type="term" value="F:zinc ion binding"/>
    <property type="evidence" value="ECO:0007669"/>
    <property type="project" value="UniProtKB-KW"/>
</dbReference>
<accession>A0A7S4JVQ4</accession>
<dbReference type="SUPFAM" id="SSF81901">
    <property type="entry name" value="HCP-like"/>
    <property type="match status" value="1"/>
</dbReference>
<sequence length="179" mass="20087">MFELYEERLKPESCGKVSAKLLRCSSCRAAKYCDAACQRSHWRRQKKECGALGGLMSRAESVARNDLEKRRDATAMFILGLRLGTGDEGIPRNPSLACELYEAATTVQKPIPGGHPVAMLRLALHYEVGIGVKQECERAFKYYSLAVQHPGQVGEESMCQALLALSRFHKIWSWRRGKI</sequence>
<organism evidence="6">
    <name type="scientific">Odontella aurita</name>
    <dbReference type="NCBI Taxonomy" id="265563"/>
    <lineage>
        <taxon>Eukaryota</taxon>
        <taxon>Sar</taxon>
        <taxon>Stramenopiles</taxon>
        <taxon>Ochrophyta</taxon>
        <taxon>Bacillariophyta</taxon>
        <taxon>Mediophyceae</taxon>
        <taxon>Biddulphiophycidae</taxon>
        <taxon>Eupodiscales</taxon>
        <taxon>Odontellaceae</taxon>
        <taxon>Odontella</taxon>
    </lineage>
</organism>
<evidence type="ECO:0000256" key="4">
    <source>
        <dbReference type="PROSITE-ProRule" id="PRU00134"/>
    </source>
</evidence>
<gene>
    <name evidence="6" type="ORF">OAUR00152_LOCUS34626</name>
</gene>
<evidence type="ECO:0000256" key="3">
    <source>
        <dbReference type="ARBA" id="ARBA00022833"/>
    </source>
</evidence>
<dbReference type="InterPro" id="IPR006597">
    <property type="entry name" value="Sel1-like"/>
</dbReference>
<evidence type="ECO:0000259" key="5">
    <source>
        <dbReference type="PROSITE" id="PS50865"/>
    </source>
</evidence>
<dbReference type="Pfam" id="PF08238">
    <property type="entry name" value="Sel1"/>
    <property type="match status" value="2"/>
</dbReference>
<evidence type="ECO:0000313" key="6">
    <source>
        <dbReference type="EMBL" id="CAE2275601.1"/>
    </source>
</evidence>
<reference evidence="6" key="1">
    <citation type="submission" date="2021-01" db="EMBL/GenBank/DDBJ databases">
        <authorList>
            <person name="Corre E."/>
            <person name="Pelletier E."/>
            <person name="Niang G."/>
            <person name="Scheremetjew M."/>
            <person name="Finn R."/>
            <person name="Kale V."/>
            <person name="Holt S."/>
            <person name="Cochrane G."/>
            <person name="Meng A."/>
            <person name="Brown T."/>
            <person name="Cohen L."/>
        </authorList>
    </citation>
    <scope>NUCLEOTIDE SEQUENCE</scope>
    <source>
        <strain evidence="6">Isolate 1302-5</strain>
    </source>
</reference>
<dbReference type="InterPro" id="IPR011990">
    <property type="entry name" value="TPR-like_helical_dom_sf"/>
</dbReference>
<evidence type="ECO:0000256" key="2">
    <source>
        <dbReference type="ARBA" id="ARBA00022771"/>
    </source>
</evidence>
<dbReference type="EMBL" id="HBKQ01050203">
    <property type="protein sequence ID" value="CAE2275601.1"/>
    <property type="molecule type" value="Transcribed_RNA"/>
</dbReference>
<dbReference type="PROSITE" id="PS50865">
    <property type="entry name" value="ZF_MYND_2"/>
    <property type="match status" value="1"/>
</dbReference>
<dbReference type="Pfam" id="PF01753">
    <property type="entry name" value="zf-MYND"/>
    <property type="match status" value="1"/>
</dbReference>
<protein>
    <recommendedName>
        <fullName evidence="5">MYND-type domain-containing protein</fullName>
    </recommendedName>
</protein>
<evidence type="ECO:0000256" key="1">
    <source>
        <dbReference type="ARBA" id="ARBA00022723"/>
    </source>
</evidence>
<proteinExistence type="predicted"/>
<dbReference type="SMART" id="SM00671">
    <property type="entry name" value="SEL1"/>
    <property type="match status" value="2"/>
</dbReference>
<dbReference type="Gene3D" id="1.25.40.10">
    <property type="entry name" value="Tetratricopeptide repeat domain"/>
    <property type="match status" value="1"/>
</dbReference>
<keyword evidence="2 4" id="KW-0863">Zinc-finger</keyword>
<keyword evidence="1" id="KW-0479">Metal-binding</keyword>
<keyword evidence="3" id="KW-0862">Zinc</keyword>
<name>A0A7S4JVQ4_9STRA</name>
<dbReference type="SUPFAM" id="SSF144232">
    <property type="entry name" value="HIT/MYND zinc finger-like"/>
    <property type="match status" value="1"/>
</dbReference>
<dbReference type="InterPro" id="IPR002893">
    <property type="entry name" value="Znf_MYND"/>
</dbReference>
<feature type="domain" description="MYND-type" evidence="5">
    <location>
        <begin position="11"/>
        <end position="49"/>
    </location>
</feature>
<dbReference type="AlphaFoldDB" id="A0A7S4JVQ4"/>